<evidence type="ECO:0000313" key="1">
    <source>
        <dbReference type="EMBL" id="KZX14310.1"/>
    </source>
</evidence>
<keyword evidence="2" id="KW-1185">Reference proteome</keyword>
<dbReference type="PATRIC" id="fig|49547.3.peg.559"/>
<dbReference type="AlphaFoldDB" id="A0A166CAR9"/>
<proteinExistence type="predicted"/>
<gene>
    <name evidence="1" type="ORF">MBCUR_05340</name>
</gene>
<dbReference type="EMBL" id="LWMV01000105">
    <property type="protein sequence ID" value="KZX14310.1"/>
    <property type="molecule type" value="Genomic_DNA"/>
</dbReference>
<reference evidence="1 2" key="1">
    <citation type="submission" date="2016-04" db="EMBL/GenBank/DDBJ databases">
        <title>Genome sequence of Methanobrevibacter curvatus DSM 11111.</title>
        <authorList>
            <person name="Poehlein A."/>
            <person name="Seedorf H."/>
            <person name="Daniel R."/>
        </authorList>
    </citation>
    <scope>NUCLEOTIDE SEQUENCE [LARGE SCALE GENOMIC DNA]</scope>
    <source>
        <strain evidence="1 2">DSM 11111</strain>
    </source>
</reference>
<comment type="caution">
    <text evidence="1">The sequence shown here is derived from an EMBL/GenBank/DDBJ whole genome shotgun (WGS) entry which is preliminary data.</text>
</comment>
<organism evidence="1 2">
    <name type="scientific">Methanobrevibacter curvatus</name>
    <dbReference type="NCBI Taxonomy" id="49547"/>
    <lineage>
        <taxon>Archaea</taxon>
        <taxon>Methanobacteriati</taxon>
        <taxon>Methanobacteriota</taxon>
        <taxon>Methanomada group</taxon>
        <taxon>Methanobacteria</taxon>
        <taxon>Methanobacteriales</taxon>
        <taxon>Methanobacteriaceae</taxon>
        <taxon>Methanobrevibacter</taxon>
    </lineage>
</organism>
<name>A0A166CAR9_9EURY</name>
<protein>
    <submittedName>
        <fullName evidence="1">Uncharacterized protein</fullName>
    </submittedName>
</protein>
<evidence type="ECO:0000313" key="2">
    <source>
        <dbReference type="Proteomes" id="UP000077245"/>
    </source>
</evidence>
<dbReference type="Proteomes" id="UP000077245">
    <property type="component" value="Unassembled WGS sequence"/>
</dbReference>
<dbReference type="RefSeq" id="WP_067089860.1">
    <property type="nucleotide sequence ID" value="NZ_LWMV01000105.1"/>
</dbReference>
<sequence length="144" mass="16403">MSVITVISTIAGLLASLKIISKYTNILGDKFSNYVGDNINISKLDPDSPLSSLHKDFNDTCTLLSEHIKIDKEFQANMIKSVELLRHDSCVNSIRNEMLALMALNSHPDLINERLVKYRELGRNGYIEDKIKEYTKNYEVKKIL</sequence>
<dbReference type="STRING" id="49547.MBCUR_05340"/>
<accession>A0A166CAR9</accession>